<dbReference type="RefSeq" id="XP_004365360.2">
    <property type="nucleotide sequence ID" value="XM_004365303.2"/>
</dbReference>
<dbReference type="InterPro" id="IPR007972">
    <property type="entry name" value="Mtfr1"/>
</dbReference>
<reference evidence="3" key="1">
    <citation type="submission" date="2011-02" db="EMBL/GenBank/DDBJ databases">
        <title>The Genome Sequence of Capsaspora owczarzaki ATCC 30864.</title>
        <authorList>
            <person name="Russ C."/>
            <person name="Cuomo C."/>
            <person name="Burger G."/>
            <person name="Gray M.W."/>
            <person name="Holland P.W.H."/>
            <person name="King N."/>
            <person name="Lang F.B.F."/>
            <person name="Roger A.J."/>
            <person name="Ruiz-Trillo I."/>
            <person name="Young S.K."/>
            <person name="Zeng Q."/>
            <person name="Gargeya S."/>
            <person name="Alvarado L."/>
            <person name="Berlin A."/>
            <person name="Chapman S.B."/>
            <person name="Chen Z."/>
            <person name="Freedman E."/>
            <person name="Gellesch M."/>
            <person name="Goldberg J."/>
            <person name="Griggs A."/>
            <person name="Gujja S."/>
            <person name="Heilman E."/>
            <person name="Heiman D."/>
            <person name="Howarth C."/>
            <person name="Mehta T."/>
            <person name="Neiman D."/>
            <person name="Pearson M."/>
            <person name="Roberts A."/>
            <person name="Saif S."/>
            <person name="Shea T."/>
            <person name="Shenoy N."/>
            <person name="Sisk P."/>
            <person name="Stolte C."/>
            <person name="Sykes S."/>
            <person name="White J."/>
            <person name="Yandava C."/>
            <person name="Haas B."/>
            <person name="Nusbaum C."/>
            <person name="Birren B."/>
        </authorList>
    </citation>
    <scope>NUCLEOTIDE SEQUENCE</scope>
    <source>
        <strain evidence="3">ATCC 30864</strain>
    </source>
</reference>
<dbReference type="AlphaFoldDB" id="A0A0D2U108"/>
<evidence type="ECO:0000313" key="3">
    <source>
        <dbReference type="Proteomes" id="UP000008743"/>
    </source>
</evidence>
<dbReference type="InParanoid" id="A0A0D2U108"/>
<dbReference type="GO" id="GO:0009060">
    <property type="term" value="P:aerobic respiration"/>
    <property type="evidence" value="ECO:0007669"/>
    <property type="project" value="TreeGrafter"/>
</dbReference>
<dbReference type="STRING" id="595528.A0A0D2U108"/>
<accession>A0A0D2U108</accession>
<dbReference type="Pfam" id="PF05308">
    <property type="entry name" value="Mito_fiss_reg"/>
    <property type="match status" value="1"/>
</dbReference>
<keyword evidence="3" id="KW-1185">Reference proteome</keyword>
<dbReference type="EMBL" id="KE346360">
    <property type="protein sequence ID" value="KJE88916.1"/>
    <property type="molecule type" value="Genomic_DNA"/>
</dbReference>
<feature type="compositionally biased region" description="Polar residues" evidence="1">
    <location>
        <begin position="344"/>
        <end position="355"/>
    </location>
</feature>
<dbReference type="PANTHER" id="PTHR14215">
    <property type="entry name" value="PROTEIN OF UNKNOWN FUNCTION DUF729"/>
    <property type="match status" value="1"/>
</dbReference>
<organism evidence="2 3">
    <name type="scientific">Capsaspora owczarzaki (strain ATCC 30864)</name>
    <dbReference type="NCBI Taxonomy" id="595528"/>
    <lineage>
        <taxon>Eukaryota</taxon>
        <taxon>Filasterea</taxon>
        <taxon>Capsaspora</taxon>
    </lineage>
</organism>
<gene>
    <name evidence="2" type="ORF">CAOG_000489</name>
</gene>
<evidence type="ECO:0000256" key="1">
    <source>
        <dbReference type="SAM" id="MobiDB-lite"/>
    </source>
</evidence>
<dbReference type="PANTHER" id="PTHR14215:SF0">
    <property type="entry name" value="WH2 DOMAIN-CONTAINING PROTEIN"/>
    <property type="match status" value="1"/>
</dbReference>
<feature type="compositionally biased region" description="Polar residues" evidence="1">
    <location>
        <begin position="313"/>
        <end position="334"/>
    </location>
</feature>
<dbReference type="GO" id="GO:0000266">
    <property type="term" value="P:mitochondrial fission"/>
    <property type="evidence" value="ECO:0007669"/>
    <property type="project" value="TreeGrafter"/>
</dbReference>
<dbReference type="PhylomeDB" id="A0A0D2U108"/>
<sequence length="355" mass="38140">MTELALLPGSNIVHEEDLHDDGDHEEGFVAILKALVQHFLIHVELPTLVINGQRVKIQRSVIRHVAKRLPASLRGKMPTKETFDLLYPMRDLVNKCQEEAMQFSNTFSLRDMMSLPETTSFLTWRAAPSMQEDTAVVAAPAPDQKIQALELELARLREQIAMIVTMQPGAIAPPPPPPMPHASITDIVDDSNSSVPAPPPPPPMGMIGTPAKAHAPIARLQNTSKAQVSTPVKPATTSLQEVLKGVGNVQLRRAAGDYSPGGTPIRKPKSAAAAAKDGANANGGDFASIIAMALQRKFANANMDARNSDENLDSNSSFDSPTANKTHFVSSSVESPARARHESGTLTPSRLATRA</sequence>
<feature type="region of interest" description="Disordered" evidence="1">
    <location>
        <begin position="305"/>
        <end position="355"/>
    </location>
</feature>
<evidence type="ECO:0000313" key="2">
    <source>
        <dbReference type="EMBL" id="KJE88916.1"/>
    </source>
</evidence>
<dbReference type="GO" id="GO:0005739">
    <property type="term" value="C:mitochondrion"/>
    <property type="evidence" value="ECO:0007669"/>
    <property type="project" value="TreeGrafter"/>
</dbReference>
<dbReference type="Proteomes" id="UP000008743">
    <property type="component" value="Unassembled WGS sequence"/>
</dbReference>
<name>A0A0D2U108_CAPO3</name>
<proteinExistence type="predicted"/>
<protein>
    <submittedName>
        <fullName evidence="2">Uncharacterized protein</fullName>
    </submittedName>
</protein>